<accession>A0A654LTM3</accession>
<dbReference type="KEGG" id="taa:NMY3_00381"/>
<name>A0A654LTM3_9ARCH</name>
<dbReference type="AlphaFoldDB" id="A0A654LTM3"/>
<sequence>MKSSSPVVYVTNKDNSVGILNLGGDYGVQNNNQFSAFYMKKLIRSYNRNPSASSVFQVVVPKSPHARYVEAAPIQARIHINQGKILIGKISKRESIEKIVQEIVSFSKVDPQIGKADNLDNLYAELTKLVLKKYKIKDLAELDRKIISENLLEGKSYDDPEFKAISLLQYRNLERRKAYSEDLEL</sequence>
<evidence type="ECO:0000313" key="2">
    <source>
        <dbReference type="Proteomes" id="UP000058925"/>
    </source>
</evidence>
<proteinExistence type="predicted"/>
<protein>
    <submittedName>
        <fullName evidence="1">Uncharacterized protein</fullName>
    </submittedName>
</protein>
<keyword evidence="2" id="KW-1185">Reference proteome</keyword>
<dbReference type="GeneID" id="60420557"/>
<gene>
    <name evidence="1" type="ORF">NMY3_00381</name>
</gene>
<dbReference type="RefSeq" id="WP_196817226.1">
    <property type="nucleotide sequence ID" value="NZ_CP012850.1"/>
</dbReference>
<evidence type="ECO:0000313" key="1">
    <source>
        <dbReference type="EMBL" id="ALI34595.1"/>
    </source>
</evidence>
<dbReference type="Proteomes" id="UP000058925">
    <property type="component" value="Chromosome"/>
</dbReference>
<dbReference type="EMBL" id="CP012850">
    <property type="protein sequence ID" value="ALI34595.1"/>
    <property type="molecule type" value="Genomic_DNA"/>
</dbReference>
<organism evidence="1 2">
    <name type="scientific">Candidatus Nitrosocosmicus oleophilus</name>
    <dbReference type="NCBI Taxonomy" id="1353260"/>
    <lineage>
        <taxon>Archaea</taxon>
        <taxon>Nitrososphaerota</taxon>
        <taxon>Nitrososphaeria</taxon>
        <taxon>Nitrososphaerales</taxon>
        <taxon>Nitrososphaeraceae</taxon>
        <taxon>Candidatus Nitrosocosmicus</taxon>
    </lineage>
</organism>
<reference evidence="2" key="1">
    <citation type="submission" date="2015-10" db="EMBL/GenBank/DDBJ databases">
        <title>Niche specialization of a soil ammonia-oxidizing archaeon, Candidatus Nitrosocosmicus oleophilus.</title>
        <authorList>
            <person name="Jung M.-Y."/>
            <person name="Rhee S.-K."/>
        </authorList>
    </citation>
    <scope>NUCLEOTIDE SEQUENCE [LARGE SCALE GENOMIC DNA]</scope>
    <source>
        <strain evidence="2">MY3</strain>
    </source>
</reference>